<evidence type="ECO:0000256" key="1">
    <source>
        <dbReference type="ARBA" id="ARBA00007447"/>
    </source>
</evidence>
<dbReference type="InterPro" id="IPR032799">
    <property type="entry name" value="TAXi_C"/>
</dbReference>
<dbReference type="GO" id="GO:0005576">
    <property type="term" value="C:extracellular region"/>
    <property type="evidence" value="ECO:0007669"/>
    <property type="project" value="TreeGrafter"/>
</dbReference>
<dbReference type="Pfam" id="PF14543">
    <property type="entry name" value="TAXi_N"/>
    <property type="match status" value="1"/>
</dbReference>
<evidence type="ECO:0000313" key="7">
    <source>
        <dbReference type="EMBL" id="KAK1642460.1"/>
    </source>
</evidence>
<feature type="compositionally biased region" description="Pro residues" evidence="4">
    <location>
        <begin position="1"/>
        <end position="10"/>
    </location>
</feature>
<evidence type="ECO:0000313" key="6">
    <source>
        <dbReference type="EMBL" id="KAK1641794.1"/>
    </source>
</evidence>
<evidence type="ECO:0000313" key="8">
    <source>
        <dbReference type="Proteomes" id="UP001231189"/>
    </source>
</evidence>
<evidence type="ECO:0000256" key="2">
    <source>
        <dbReference type="ARBA" id="ARBA00022670"/>
    </source>
</evidence>
<comment type="caution">
    <text evidence="7">The sequence shown here is derived from an EMBL/GenBank/DDBJ whole genome shotgun (WGS) entry which is preliminary data.</text>
</comment>
<feature type="domain" description="Peptidase A1" evidence="5">
    <location>
        <begin position="17"/>
        <end position="366"/>
    </location>
</feature>
<evidence type="ECO:0000256" key="3">
    <source>
        <dbReference type="ARBA" id="ARBA00022801"/>
    </source>
</evidence>
<dbReference type="PANTHER" id="PTHR47967">
    <property type="entry name" value="OS07G0603500 PROTEIN-RELATED"/>
    <property type="match status" value="1"/>
</dbReference>
<evidence type="ECO:0000259" key="5">
    <source>
        <dbReference type="PROSITE" id="PS51767"/>
    </source>
</evidence>
<dbReference type="InterPro" id="IPR033121">
    <property type="entry name" value="PEPTIDASE_A1"/>
</dbReference>
<name>A0AAD8RZN2_LOLMU</name>
<dbReference type="InterPro" id="IPR032861">
    <property type="entry name" value="TAXi_N"/>
</dbReference>
<keyword evidence="3" id="KW-0378">Hydrolase</keyword>
<sequence length="392" mass="40799">MTSWAAPPPTTTATSSTTSDVSVGDGAASTTFSSIVDISDAFVWVQCPAPPALTFSSILCASQTCLSMLNSTAADCVSVVSACEYVTVYSWEGEGINTTGYIADQTFTVVGTEPVITGPVVFGCSTARTVPLDDESSIVGFSRGAYSFVSQLNISKFSYFLSPDDADSSESDSQQSVLLLGEAAVPQTRRSHSTPLLRSAAYPDYYYVKLTGIQVDGEDLGGIPKGAFDLAAGGGSGGVVMSTLIAVTYLQSAAYAAVKRALVGKIKSPAVDGSAFGDGGFDLCYDAQSVAGLTFPKLTLVFGGEDAPAMELTTVHYFYKDNATGLQCLTLLPMPAGLPFSSLLGTLLQTGTNMIYDVDGGQLTFEKAAAPPAGKQLMMVAYPLLAWVLLLL</sequence>
<gene>
    <name evidence="6" type="ORF">QYE76_059599</name>
    <name evidence="7" type="ORF">QYE76_060265</name>
</gene>
<dbReference type="PANTHER" id="PTHR47967:SF1">
    <property type="entry name" value="PEPTIDASE A1 DOMAIN-CONTAINING PROTEIN"/>
    <property type="match status" value="1"/>
</dbReference>
<protein>
    <recommendedName>
        <fullName evidence="5">Peptidase A1 domain-containing protein</fullName>
    </recommendedName>
</protein>
<dbReference type="Proteomes" id="UP001231189">
    <property type="component" value="Unassembled WGS sequence"/>
</dbReference>
<dbReference type="Pfam" id="PF14541">
    <property type="entry name" value="TAXi_C"/>
    <property type="match status" value="1"/>
</dbReference>
<keyword evidence="8" id="KW-1185">Reference proteome</keyword>
<reference evidence="7" key="1">
    <citation type="submission" date="2023-07" db="EMBL/GenBank/DDBJ databases">
        <title>A chromosome-level genome assembly of Lolium multiflorum.</title>
        <authorList>
            <person name="Chen Y."/>
            <person name="Copetti D."/>
            <person name="Kolliker R."/>
            <person name="Studer B."/>
        </authorList>
    </citation>
    <scope>NUCLEOTIDE SEQUENCE</scope>
    <source>
        <strain evidence="7">02402/16</strain>
        <tissue evidence="7">Leaf</tissue>
    </source>
</reference>
<proteinExistence type="inferred from homology"/>
<dbReference type="EMBL" id="JAUUTY010000004">
    <property type="protein sequence ID" value="KAK1642460.1"/>
    <property type="molecule type" value="Genomic_DNA"/>
</dbReference>
<dbReference type="Gene3D" id="2.40.70.10">
    <property type="entry name" value="Acid Proteases"/>
    <property type="match status" value="2"/>
</dbReference>
<organism evidence="7 8">
    <name type="scientific">Lolium multiflorum</name>
    <name type="common">Italian ryegrass</name>
    <name type="synonym">Lolium perenne subsp. multiflorum</name>
    <dbReference type="NCBI Taxonomy" id="4521"/>
    <lineage>
        <taxon>Eukaryota</taxon>
        <taxon>Viridiplantae</taxon>
        <taxon>Streptophyta</taxon>
        <taxon>Embryophyta</taxon>
        <taxon>Tracheophyta</taxon>
        <taxon>Spermatophyta</taxon>
        <taxon>Magnoliopsida</taxon>
        <taxon>Liliopsida</taxon>
        <taxon>Poales</taxon>
        <taxon>Poaceae</taxon>
        <taxon>BOP clade</taxon>
        <taxon>Pooideae</taxon>
        <taxon>Poodae</taxon>
        <taxon>Poeae</taxon>
        <taxon>Poeae Chloroplast Group 2 (Poeae type)</taxon>
        <taxon>Loliodinae</taxon>
        <taxon>Loliinae</taxon>
        <taxon>Lolium</taxon>
    </lineage>
</organism>
<dbReference type="AlphaFoldDB" id="A0AAD8RZN2"/>
<dbReference type="PROSITE" id="PS51767">
    <property type="entry name" value="PEPTIDASE_A1"/>
    <property type="match status" value="1"/>
</dbReference>
<comment type="similarity">
    <text evidence="1">Belongs to the peptidase A1 family.</text>
</comment>
<dbReference type="GO" id="GO:0006508">
    <property type="term" value="P:proteolysis"/>
    <property type="evidence" value="ECO:0007669"/>
    <property type="project" value="UniProtKB-KW"/>
</dbReference>
<feature type="region of interest" description="Disordered" evidence="4">
    <location>
        <begin position="1"/>
        <end position="23"/>
    </location>
</feature>
<evidence type="ECO:0000256" key="4">
    <source>
        <dbReference type="SAM" id="MobiDB-lite"/>
    </source>
</evidence>
<dbReference type="EMBL" id="JAUUTY010000004">
    <property type="protein sequence ID" value="KAK1641794.1"/>
    <property type="molecule type" value="Genomic_DNA"/>
</dbReference>
<dbReference type="GO" id="GO:0008233">
    <property type="term" value="F:peptidase activity"/>
    <property type="evidence" value="ECO:0007669"/>
    <property type="project" value="UniProtKB-KW"/>
</dbReference>
<accession>A0AAD8RZN2</accession>
<dbReference type="InterPro" id="IPR051708">
    <property type="entry name" value="Plant_Aspart_Prot_A1"/>
</dbReference>
<dbReference type="SUPFAM" id="SSF50630">
    <property type="entry name" value="Acid proteases"/>
    <property type="match status" value="1"/>
</dbReference>
<keyword evidence="2" id="KW-0645">Protease</keyword>
<dbReference type="InterPro" id="IPR021109">
    <property type="entry name" value="Peptidase_aspartic_dom_sf"/>
</dbReference>